<keyword evidence="5 9" id="KW-0560">Oxidoreductase</keyword>
<dbReference type="GO" id="GO:0020037">
    <property type="term" value="F:heme binding"/>
    <property type="evidence" value="ECO:0007669"/>
    <property type="project" value="InterPro"/>
</dbReference>
<feature type="binding site" description="axial binding residue" evidence="8">
    <location>
        <position position="296"/>
    </location>
    <ligand>
        <name>heme</name>
        <dbReference type="ChEBI" id="CHEBI:30413"/>
    </ligand>
    <ligandPart>
        <name>Fe</name>
        <dbReference type="ChEBI" id="CHEBI:18248"/>
    </ligandPart>
</feature>
<organism evidence="10 11">
    <name type="scientific">Colletotrichum chlorophyti</name>
    <dbReference type="NCBI Taxonomy" id="708187"/>
    <lineage>
        <taxon>Eukaryota</taxon>
        <taxon>Fungi</taxon>
        <taxon>Dikarya</taxon>
        <taxon>Ascomycota</taxon>
        <taxon>Pezizomycotina</taxon>
        <taxon>Sordariomycetes</taxon>
        <taxon>Hypocreomycetidae</taxon>
        <taxon>Glomerellales</taxon>
        <taxon>Glomerellaceae</taxon>
        <taxon>Colletotrichum</taxon>
    </lineage>
</organism>
<keyword evidence="6 8" id="KW-0408">Iron</keyword>
<dbReference type="SUPFAM" id="SSF48264">
    <property type="entry name" value="Cytochrome P450"/>
    <property type="match status" value="1"/>
</dbReference>
<evidence type="ECO:0000256" key="6">
    <source>
        <dbReference type="ARBA" id="ARBA00023004"/>
    </source>
</evidence>
<dbReference type="PRINTS" id="PR00385">
    <property type="entry name" value="P450"/>
</dbReference>
<reference evidence="10 11" key="1">
    <citation type="submission" date="2016-11" db="EMBL/GenBank/DDBJ databases">
        <title>Draft Genome Assembly of Colletotrichum chlorophyti a pathogen of herbaceous plants.</title>
        <authorList>
            <person name="Gan P."/>
            <person name="Narusaka M."/>
            <person name="Tsushima A."/>
            <person name="Narusaka Y."/>
            <person name="Takano Y."/>
            <person name="Shirasu K."/>
        </authorList>
    </citation>
    <scope>NUCLEOTIDE SEQUENCE [LARGE SCALE GENOMIC DNA]</scope>
    <source>
        <strain evidence="10 11">NTL11</strain>
    </source>
</reference>
<evidence type="ECO:0000256" key="8">
    <source>
        <dbReference type="PIRSR" id="PIRSR602403-1"/>
    </source>
</evidence>
<evidence type="ECO:0000256" key="4">
    <source>
        <dbReference type="ARBA" id="ARBA00022723"/>
    </source>
</evidence>
<dbReference type="STRING" id="708187.A0A1Q8RZM0"/>
<comment type="cofactor">
    <cofactor evidence="1 8">
        <name>heme</name>
        <dbReference type="ChEBI" id="CHEBI:30413"/>
    </cofactor>
</comment>
<gene>
    <name evidence="10" type="ORF">CCHL11_07558</name>
</gene>
<proteinExistence type="inferred from homology"/>
<dbReference type="EMBL" id="MPGH01000055">
    <property type="protein sequence ID" value="OLN93216.1"/>
    <property type="molecule type" value="Genomic_DNA"/>
</dbReference>
<keyword evidence="4 8" id="KW-0479">Metal-binding</keyword>
<dbReference type="InterPro" id="IPR001128">
    <property type="entry name" value="Cyt_P450"/>
</dbReference>
<dbReference type="PROSITE" id="PS00086">
    <property type="entry name" value="CYTOCHROME_P450"/>
    <property type="match status" value="1"/>
</dbReference>
<dbReference type="InterPro" id="IPR036396">
    <property type="entry name" value="Cyt_P450_sf"/>
</dbReference>
<dbReference type="CDD" id="cd11041">
    <property type="entry name" value="CYP503A1-like"/>
    <property type="match status" value="1"/>
</dbReference>
<dbReference type="InterPro" id="IPR017972">
    <property type="entry name" value="Cyt_P450_CS"/>
</dbReference>
<protein>
    <submittedName>
        <fullName evidence="10">Fumitremorgin C monooxygenase 5</fullName>
    </submittedName>
</protein>
<evidence type="ECO:0000313" key="10">
    <source>
        <dbReference type="EMBL" id="OLN93216.1"/>
    </source>
</evidence>
<keyword evidence="7 9" id="KW-0503">Monooxygenase</keyword>
<keyword evidence="3 8" id="KW-0349">Heme</keyword>
<name>A0A1Q8RZM0_9PEZI</name>
<dbReference type="GO" id="GO:0005506">
    <property type="term" value="F:iron ion binding"/>
    <property type="evidence" value="ECO:0007669"/>
    <property type="project" value="InterPro"/>
</dbReference>
<accession>A0A1Q8RZM0</accession>
<evidence type="ECO:0000256" key="1">
    <source>
        <dbReference type="ARBA" id="ARBA00001971"/>
    </source>
</evidence>
<keyword evidence="11" id="KW-1185">Reference proteome</keyword>
<sequence length="357" mass="40755">MHLTHQLVYSEWHELLLKDSTLDLVARLSARVFLGEEEVTHNASWLRITKEYTVNSFMASHEIRSYPQFLRPIVHWFLPRARMVRAQLRVAESIIGPVIARRRAEKASTTAASPNQLERSDSIEWLEQLSQSRKLDYQAAALQLNLAISAIHTTTDLLTHTMYQLMLNPEFIQPLRDEIASVVTSDGELKHSSLYNLELMDSVIKEAQRLKPPMSVNMNRVATGKTRLLNGTVIPKGAKVGVASHAMWDPDLYPNPERFDGRRFLNLRRQTGNENSWQLTSTRPEHIAFGHGKHACPGRFLAANEIKIALCHMLLKYDWKLSPPTTIPVTISHGIMLDSDPTVKVMLRRRQPEINLH</sequence>
<dbReference type="Gene3D" id="1.10.630.10">
    <property type="entry name" value="Cytochrome P450"/>
    <property type="match status" value="1"/>
</dbReference>
<dbReference type="PANTHER" id="PTHR46206:SF2">
    <property type="entry name" value="CYTOCHROME P450 MONOOXYGENASE AUSG-RELATED"/>
    <property type="match status" value="1"/>
</dbReference>
<dbReference type="PRINTS" id="PR00465">
    <property type="entry name" value="EP450IV"/>
</dbReference>
<dbReference type="AlphaFoldDB" id="A0A1Q8RZM0"/>
<evidence type="ECO:0000256" key="2">
    <source>
        <dbReference type="ARBA" id="ARBA00010617"/>
    </source>
</evidence>
<evidence type="ECO:0000313" key="11">
    <source>
        <dbReference type="Proteomes" id="UP000186583"/>
    </source>
</evidence>
<dbReference type="InterPro" id="IPR002403">
    <property type="entry name" value="Cyt_P450_E_grp-IV"/>
</dbReference>
<evidence type="ECO:0000256" key="5">
    <source>
        <dbReference type="ARBA" id="ARBA00023002"/>
    </source>
</evidence>
<dbReference type="GO" id="GO:0016705">
    <property type="term" value="F:oxidoreductase activity, acting on paired donors, with incorporation or reduction of molecular oxygen"/>
    <property type="evidence" value="ECO:0007669"/>
    <property type="project" value="InterPro"/>
</dbReference>
<dbReference type="GO" id="GO:0004497">
    <property type="term" value="F:monooxygenase activity"/>
    <property type="evidence" value="ECO:0007669"/>
    <property type="project" value="UniProtKB-KW"/>
</dbReference>
<evidence type="ECO:0000256" key="3">
    <source>
        <dbReference type="ARBA" id="ARBA00022617"/>
    </source>
</evidence>
<comment type="similarity">
    <text evidence="2 9">Belongs to the cytochrome P450 family.</text>
</comment>
<dbReference type="Proteomes" id="UP000186583">
    <property type="component" value="Unassembled WGS sequence"/>
</dbReference>
<dbReference type="PANTHER" id="PTHR46206">
    <property type="entry name" value="CYTOCHROME P450"/>
    <property type="match status" value="1"/>
</dbReference>
<comment type="caution">
    <text evidence="10">The sequence shown here is derived from an EMBL/GenBank/DDBJ whole genome shotgun (WGS) entry which is preliminary data.</text>
</comment>
<evidence type="ECO:0000256" key="7">
    <source>
        <dbReference type="ARBA" id="ARBA00023033"/>
    </source>
</evidence>
<dbReference type="Pfam" id="PF00067">
    <property type="entry name" value="p450"/>
    <property type="match status" value="1"/>
</dbReference>
<dbReference type="OrthoDB" id="1844152at2759"/>
<evidence type="ECO:0000256" key="9">
    <source>
        <dbReference type="RuleBase" id="RU000461"/>
    </source>
</evidence>